<feature type="disulfide bond" evidence="2">
    <location>
        <begin position="2138"/>
        <end position="2148"/>
    </location>
</feature>
<gene>
    <name evidence="5" type="primary">NOTCH3_2</name>
    <name evidence="5" type="ORF">FJT64_004549</name>
</gene>
<feature type="compositionally biased region" description="Acidic residues" evidence="3">
    <location>
        <begin position="172"/>
        <end position="182"/>
    </location>
</feature>
<feature type="domain" description="EGF-like" evidence="4">
    <location>
        <begin position="2783"/>
        <end position="2822"/>
    </location>
</feature>
<protein>
    <submittedName>
        <fullName evidence="5">Neurogenic locus notch 3</fullName>
    </submittedName>
</protein>
<feature type="domain" description="EGF-like" evidence="4">
    <location>
        <begin position="906"/>
        <end position="941"/>
    </location>
</feature>
<dbReference type="InterPro" id="IPR048407">
    <property type="entry name" value="Dumpy_DPY"/>
</dbReference>
<feature type="domain" description="EGF-like" evidence="4">
    <location>
        <begin position="2612"/>
        <end position="2650"/>
    </location>
</feature>
<feature type="disulfide bond" evidence="2">
    <location>
        <begin position="3060"/>
        <end position="3070"/>
    </location>
</feature>
<name>A0A6A4W2R4_AMPAM</name>
<feature type="domain" description="EGF-like" evidence="4">
    <location>
        <begin position="539"/>
        <end position="578"/>
    </location>
</feature>
<keyword evidence="6" id="KW-1185">Reference proteome</keyword>
<dbReference type="Gene3D" id="2.10.25.10">
    <property type="entry name" value="Laminin"/>
    <property type="match status" value="2"/>
</dbReference>
<feature type="domain" description="EGF-like" evidence="4">
    <location>
        <begin position="3108"/>
        <end position="3144"/>
    </location>
</feature>
<accession>A0A6A4W2R4</accession>
<feature type="domain" description="EGF-like" evidence="4">
    <location>
        <begin position="663"/>
        <end position="701"/>
    </location>
</feature>
<dbReference type="PROSITE" id="PS00022">
    <property type="entry name" value="EGF_1"/>
    <property type="match status" value="1"/>
</dbReference>
<feature type="domain" description="EGF-like" evidence="4">
    <location>
        <begin position="1333"/>
        <end position="1372"/>
    </location>
</feature>
<feature type="domain" description="EGF-like" evidence="4">
    <location>
        <begin position="2529"/>
        <end position="2563"/>
    </location>
</feature>
<feature type="domain" description="EGF-like" evidence="4">
    <location>
        <begin position="1516"/>
        <end position="1553"/>
    </location>
</feature>
<proteinExistence type="predicted"/>
<feature type="domain" description="EGF-like" evidence="4">
    <location>
        <begin position="3057"/>
        <end position="3094"/>
    </location>
</feature>
<dbReference type="GO" id="GO:0005509">
    <property type="term" value="F:calcium ion binding"/>
    <property type="evidence" value="ECO:0007669"/>
    <property type="project" value="InterPro"/>
</dbReference>
<feature type="domain" description="EGF-like" evidence="4">
    <location>
        <begin position="2843"/>
        <end position="2880"/>
    </location>
</feature>
<dbReference type="PANTHER" id="PTHR22963">
    <property type="entry name" value="ENDOGLIN-RELATED"/>
    <property type="match status" value="1"/>
</dbReference>
<dbReference type="InterPro" id="IPR001881">
    <property type="entry name" value="EGF-like_Ca-bd_dom"/>
</dbReference>
<feature type="domain" description="EGF-like" evidence="4">
    <location>
        <begin position="2997"/>
        <end position="3036"/>
    </location>
</feature>
<dbReference type="Proteomes" id="UP000440578">
    <property type="component" value="Unassembled WGS sequence"/>
</dbReference>
<dbReference type="OrthoDB" id="4405280at2759"/>
<dbReference type="InterPro" id="IPR003645">
    <property type="entry name" value="Fol_N"/>
</dbReference>
<dbReference type="PANTHER" id="PTHR22963:SF39">
    <property type="entry name" value="DUMPY"/>
    <property type="match status" value="1"/>
</dbReference>
<feature type="disulfide bond" evidence="2">
    <location>
        <begin position="931"/>
        <end position="940"/>
    </location>
</feature>
<feature type="disulfide bond" evidence="2">
    <location>
        <begin position="1288"/>
        <end position="1298"/>
    </location>
</feature>
<feature type="domain" description="EGF-like" evidence="4">
    <location>
        <begin position="1172"/>
        <end position="1210"/>
    </location>
</feature>
<sequence>MCSKDCQSSVSLCLNDRGCSDNLACRSYQCIDPCEGFNCPQDRPCYVEDHKPVCKFCPEGFSVDPIYGCMKVIGCRENGNCPSNQACINGECKNPCMLVDPCQAPEVCRVQDHNSVCVDGCRCSSNADCGIGEQCDGCECQKSRVPNIGCVPGSCDDGQYCDEGTGECVNDDDDDDDDDDDPTAVPPAPAGAQPTVRPTASGAACDNNSDCPMAETCLQGRCSDPCRCGVGAECRVRRHRPVCRCPEGHVGDPAVRCTPAGETGVPTRRPPPPTLRPVVPVAPTAACRRQDDCAASLACVAGRCVDPWPCRCGPGATCRVIRHRPLCLCPPGTRGDPMTGCRRPAAGLAPAAAGDACRSDSECAASLACLSAVCREPCRELRPCGPAAVCSVHRHRPLCRCPPGHMGDPSVGCTPQERPVTPTARPTAPPSCASDLDCPDNQVCYDTLCKNPCDFDNMCAPNALCDTRAHRPQCRCPPGSHGDARRECLLDERKTWLRRRRSGPATGRQPDLNRSIHTFGCLADLDCPDAQFCVDADCQFPCDVGNPCGTNAVCYNQNHVAQCRCKEGYHGNPLLLCLPAGCMRNTDCAFDEECVSGDCVSACRASANPCHRTAVCRGVDHVATCRCRPGYGGDAATGCSPLPSCRRSADCPPDLSCIERVCANPCTEDACPASAVCRVQQRRPVCACPAGFTGDPARGCVQLQCRSDRDCAAGTRCVGQMCRQPCNVCGLDAVCRDDRCVCPDGYTGDPERQCTRMPSPRPRCGTDRDCDRSETCHQGVCVDPCSLRPCGANAFCRPTNHKAFCVCELGFTGNAQIECVKPGPRDFCKTMYDCENTKTCMYGRCVDPCPLAQCGRGAQCRAEYHEPICYCPAGLRGDPKVECANMSCRGNTTCPSNLRCAGVYCVDPCPEVRCEGNRRCVTENNSPRCVCSEGYGGPDCLKLDDGGQCVAANDCPADRACINRQCMDPCLVENPCSPTARCATRQHVATCTCPAGQTGDPKSSCYAPNTLGCRADRECPSTKACINGRCEDPCKCGTNAMCDVIAHRAVCKCPSGYQGNPEISCQGEHASLLLAMCAKRTLTTVPDGNECDDYECGANTGCREVDDEPVCFCLPGFTGSPPSTSCTPIRSPCEPSPCGPNTNCNVVYGFHRCTCKEGFFGDPNTIRGCSPPRDPCNPNPCGGGARCDASRNPTCYCPDGTVGDPYQRCEALVVAECGPGDCGANARRTRAAREPSAPRGPGGEYSCACEPGLIGNPTSQLGCRSECEVNQDCSATHMCVAQKCVDACAGACGINAECKVVNHSPICTCARGYTGDAVTLCQEVATIRPPSGTPDPCVPNPCGDQTVCTSVNGRPLCTCLPGLLGSPQTGCREECRVSTDCAEDLACIGNKCPVPGPTDPPEPRPLPDSCPLGQFYTERDGCRPECLVSSECSSNLACIRNSCGNPVLTERTDPAEQPVLRRARAAKGADCQYNGQRPVCSCPPGYRGNPLVLCQPECTNDAGCPLQQACIGQKCRDPCPGSCGVGAECFVVNHAPICTCPVGYTGDPMTQCAPEPITRPPVIPDQQVEPCVPSPCGPNSQCRSDGFRAVCSCVAGFQGSPPLTPCYSVGCTSNSECPPQQACINRDCRDPCAGACGVGADCQVVSHRPVCSCPEGYSGDPTTICKLRPVTPAPPLTPVNPCQPSPCGLNAECKVSNGYPICSCITNYFGNPLVSCRPECVVSSECPSNRVCSDKLTCVDPCPGLCGVDAVCNTINHQPLCRCPDGSTGDPYSYCRPVPVTPAVPVYPCQPSPCGPFSECRERCGDPCQGVCGVGANCEVVNHNPICSCPSTHTGDPFVQCRPFPVTERPKPRDPCSPNPCGANADCQNGVCTCRDDYFGNPYVQCKPECVINSECPRDKACFRNKCRDPCVGVCGPNAQCNVVNHVPNCYCPADYQGDAFVSCELKPVTTPYTPDKEPPVAVINPCYPNPCGRNTECREAGERAVCSCLPGYQGDPSLGCRRECETSYECAPQLACIRFKCIDPCPGTCGINANCRVQNHVPECYCVDGYEGNPYMACQLQPGKSVQQLMTPAEPVDPCRPSPCGANAQCNVVGDRAACSCLPGFIDRPPNCRPECVVHQDCRADQACIGQKCRDPCPGSCGVGADCLVRNHNPICSCPSGYTGDPFTQCTPRPQTALVCRTRCSAAATASGSLLPGRVRLQRTLHGKDGIAICKCLTGYFGNPYVQCKPECVSHAECPRNKGCENQKCIDPCEGICAPSALCRVHDHVAMCYCPEGYQGDPFTACTPRPITPRPTAPVEVERDPCEPTPCGPNTKCTSNNGVGVCSCLPNYQGNPIVGCRPECTSNDDCPLDKACGLQKCIDPCPGVCGPNAECKIMNHNPICYCVSGYTGNPNQGCRPIPSTVASCTVQAVCSCVEGYFGSPPNCRPECLVASDCANYLTCIDQRCTDPCKGSCGLNTKSLPPPPRNPCYPSPCGANAECTSDDDDRADCKCLPEYFGNPWVSCKPECVVDTDCSRDKNCYRNKCNNPCPAPCGQGAECRVVNHVTSCTCPEGYMGDPFDMCKPKPYYACRPECVTHTDCALNKACSNQKCIDPCPGSCGANAEFTEAVTSPCTPSPCGPNAQCREHNGGAACTCLEGYQGSPPNCRPECVVSADCASHLACVGNKCRDPCDDQCGVNAECRVRSHVPICSCLSGFQGDPFQGCTAIPITTPAPEKAICYPGVCGSNARCREHNGIAVCSCLSNFFGNPYTGCRPECVSNAECPRNKGSRPTAPAVFVPEREPCEPSPCGPNTQCRDNAGVPVCSCLPGYKGNAIVGCRPECTSNDDCPLDKACALQKCIDPCPGVCGPNAECKIMNHNPVCHCVPGYTGNPNQGCRLIPQTTPKPAIEVDPCLPNPCGPYSQCQKHNGQAVCSCESGYFGVPPNCRPECLVPSDCAKTLTCMDQHCVDPCEGSCGVNTHCKVRNHSPVCSCRTGYEGDPFTGCAIRRTTPPPPSDPCFPTPCGANTQCRNNNGLPVCTCLTNYFGNPYEGCKPECVLDGDCPLDKNCARMKCVNPCPGPCGSGADCSVVNHITMCSCPEGYTGDPFSLCRPVPVTRPTPQEERPRNPCIPSPCGSNAQCSERQGAAVCSCLPGYHGDATQGCRPECVTDSECSLSKACARQKCVDPCEGVCSINADCRVVNHKPVCTCQTRYEGNPYFARCVIKPRKMNTRNGLN</sequence>
<feature type="domain" description="EGF-like" evidence="4">
    <location>
        <begin position="2076"/>
        <end position="2114"/>
    </location>
</feature>
<keyword evidence="1 2" id="KW-1015">Disulfide bond</keyword>
<comment type="caution">
    <text evidence="2">Lacks conserved residue(s) required for the propagation of feature annotation.</text>
</comment>
<feature type="disulfide bond" evidence="2">
    <location>
        <begin position="1519"/>
        <end position="1529"/>
    </location>
</feature>
<dbReference type="Pfam" id="PF21164">
    <property type="entry name" value="Dumpy_DPY"/>
    <property type="match status" value="12"/>
</dbReference>
<dbReference type="SMART" id="SM00274">
    <property type="entry name" value="FOLN"/>
    <property type="match status" value="16"/>
</dbReference>
<feature type="disulfide bond" evidence="2">
    <location>
        <begin position="2846"/>
        <end position="2856"/>
    </location>
</feature>
<dbReference type="PROSITE" id="PS01186">
    <property type="entry name" value="EGF_2"/>
    <property type="match status" value="17"/>
</dbReference>
<feature type="domain" description="EGF-like" evidence="4">
    <location>
        <begin position="1678"/>
        <end position="1717"/>
    </location>
</feature>
<evidence type="ECO:0000313" key="6">
    <source>
        <dbReference type="Proteomes" id="UP000440578"/>
    </source>
</evidence>
<evidence type="ECO:0000256" key="1">
    <source>
        <dbReference type="ARBA" id="ARBA00023157"/>
    </source>
</evidence>
<dbReference type="SUPFAM" id="SSF90148">
    <property type="entry name" value="DPY module"/>
    <property type="match status" value="6"/>
</dbReference>
<dbReference type="SMART" id="SM00181">
    <property type="entry name" value="EGF"/>
    <property type="match status" value="49"/>
</dbReference>
<evidence type="ECO:0000256" key="2">
    <source>
        <dbReference type="PROSITE-ProRule" id="PRU00076"/>
    </source>
</evidence>
<dbReference type="InterPro" id="IPR000742">
    <property type="entry name" value="EGF"/>
</dbReference>
<feature type="disulfide bond" evidence="2">
    <location>
        <begin position="2532"/>
        <end position="2542"/>
    </location>
</feature>
<evidence type="ECO:0000259" key="4">
    <source>
        <dbReference type="PROSITE" id="PS50026"/>
    </source>
</evidence>
<feature type="region of interest" description="Disordered" evidence="3">
    <location>
        <begin position="172"/>
        <end position="201"/>
    </location>
</feature>
<feature type="domain" description="EGF-like" evidence="4">
    <location>
        <begin position="1567"/>
        <end position="1603"/>
    </location>
</feature>
<dbReference type="SMART" id="SM00179">
    <property type="entry name" value="EGF_CA"/>
    <property type="match status" value="8"/>
</dbReference>
<feature type="domain" description="EGF-like" evidence="4">
    <location>
        <begin position="1087"/>
        <end position="1127"/>
    </location>
</feature>
<dbReference type="EMBL" id="VIIS01001447">
    <property type="protein sequence ID" value="KAF0298054.1"/>
    <property type="molecule type" value="Genomic_DNA"/>
</dbReference>
<feature type="domain" description="EGF-like" evidence="4">
    <location>
        <begin position="1963"/>
        <end position="1999"/>
    </location>
</feature>
<evidence type="ECO:0000256" key="3">
    <source>
        <dbReference type="SAM" id="MobiDB-lite"/>
    </source>
</evidence>
<dbReference type="PROSITE" id="PS50026">
    <property type="entry name" value="EGF_3"/>
    <property type="match status" value="25"/>
</dbReference>
<feature type="disulfide bond" evidence="2">
    <location>
        <begin position="1632"/>
        <end position="1642"/>
    </location>
</feature>
<evidence type="ECO:0000313" key="5">
    <source>
        <dbReference type="EMBL" id="KAF0298054.1"/>
    </source>
</evidence>
<feature type="domain" description="EGF-like" evidence="4">
    <location>
        <begin position="1629"/>
        <end position="1666"/>
    </location>
</feature>
<feature type="domain" description="EGF-like" evidence="4">
    <location>
        <begin position="2468"/>
        <end position="2508"/>
    </location>
</feature>
<feature type="domain" description="EGF-like" evidence="4">
    <location>
        <begin position="1285"/>
        <end position="1322"/>
    </location>
</feature>
<feature type="domain" description="EGF-like" evidence="4">
    <location>
        <begin position="2135"/>
        <end position="2172"/>
    </location>
</feature>
<feature type="domain" description="EGF-like" evidence="4">
    <location>
        <begin position="2303"/>
        <end position="2342"/>
    </location>
</feature>
<feature type="domain" description="EGF-like" evidence="4">
    <location>
        <begin position="782"/>
        <end position="820"/>
    </location>
</feature>
<reference evidence="5 6" key="1">
    <citation type="submission" date="2019-07" db="EMBL/GenBank/DDBJ databases">
        <title>Draft genome assembly of a fouling barnacle, Amphibalanus amphitrite (Darwin, 1854): The first reference genome for Thecostraca.</title>
        <authorList>
            <person name="Kim W."/>
        </authorList>
    </citation>
    <scope>NUCLEOTIDE SEQUENCE [LARGE SCALE GENOMIC DNA]</scope>
    <source>
        <strain evidence="5">SNU_AA5</strain>
        <tissue evidence="5">Soma without cirri and trophi</tissue>
    </source>
</reference>
<feature type="domain" description="EGF-like" evidence="4">
    <location>
        <begin position="2892"/>
        <end position="2930"/>
    </location>
</feature>
<comment type="caution">
    <text evidence="5">The sequence shown here is derived from an EMBL/GenBank/DDBJ whole genome shotgun (WGS) entry which is preliminary data.</text>
</comment>
<organism evidence="5 6">
    <name type="scientific">Amphibalanus amphitrite</name>
    <name type="common">Striped barnacle</name>
    <name type="synonym">Balanus amphitrite</name>
    <dbReference type="NCBI Taxonomy" id="1232801"/>
    <lineage>
        <taxon>Eukaryota</taxon>
        <taxon>Metazoa</taxon>
        <taxon>Ecdysozoa</taxon>
        <taxon>Arthropoda</taxon>
        <taxon>Crustacea</taxon>
        <taxon>Multicrustacea</taxon>
        <taxon>Cirripedia</taxon>
        <taxon>Thoracica</taxon>
        <taxon>Thoracicalcarea</taxon>
        <taxon>Balanomorpha</taxon>
        <taxon>Balanoidea</taxon>
        <taxon>Balanidae</taxon>
        <taxon>Amphibalaninae</taxon>
        <taxon>Amphibalanus</taxon>
    </lineage>
</organism>
<keyword evidence="2" id="KW-0245">EGF-like domain</keyword>